<evidence type="ECO:0000256" key="5">
    <source>
        <dbReference type="ARBA" id="ARBA00023136"/>
    </source>
</evidence>
<dbReference type="PANTHER" id="PTHR30618:SF0">
    <property type="entry name" value="PURINE-URACIL PERMEASE NCS1"/>
    <property type="match status" value="1"/>
</dbReference>
<evidence type="ECO:0000313" key="8">
    <source>
        <dbReference type="Proteomes" id="UP000230002"/>
    </source>
</evidence>
<proteinExistence type="inferred from homology"/>
<dbReference type="Pfam" id="PF02133">
    <property type="entry name" value="Transp_cyt_pur"/>
    <property type="match status" value="1"/>
</dbReference>
<keyword evidence="4 6" id="KW-1133">Transmembrane helix</keyword>
<keyword evidence="5 6" id="KW-0472">Membrane</keyword>
<evidence type="ECO:0000256" key="2">
    <source>
        <dbReference type="ARBA" id="ARBA00008974"/>
    </source>
</evidence>
<reference evidence="7 8" key="1">
    <citation type="journal article" date="2015" name="Sci. Rep.">
        <title>Chromosome-level genome map provides insights into diverse defense mechanisms in the medicinal fungus Ganoderma sinense.</title>
        <authorList>
            <person name="Zhu Y."/>
            <person name="Xu J."/>
            <person name="Sun C."/>
            <person name="Zhou S."/>
            <person name="Xu H."/>
            <person name="Nelson D.R."/>
            <person name="Qian J."/>
            <person name="Song J."/>
            <person name="Luo H."/>
            <person name="Xiang L."/>
            <person name="Li Y."/>
            <person name="Xu Z."/>
            <person name="Ji A."/>
            <person name="Wang L."/>
            <person name="Lu S."/>
            <person name="Hayward A."/>
            <person name="Sun W."/>
            <person name="Li X."/>
            <person name="Schwartz D.C."/>
            <person name="Wang Y."/>
            <person name="Chen S."/>
        </authorList>
    </citation>
    <scope>NUCLEOTIDE SEQUENCE [LARGE SCALE GENOMIC DNA]</scope>
    <source>
        <strain evidence="7 8">ZZ0214-1</strain>
    </source>
</reference>
<dbReference type="PANTHER" id="PTHR30618">
    <property type="entry name" value="NCS1 FAMILY PURINE/PYRIMIDINE TRANSPORTER"/>
    <property type="match status" value="1"/>
</dbReference>
<organism evidence="7 8">
    <name type="scientific">Ganoderma sinense ZZ0214-1</name>
    <dbReference type="NCBI Taxonomy" id="1077348"/>
    <lineage>
        <taxon>Eukaryota</taxon>
        <taxon>Fungi</taxon>
        <taxon>Dikarya</taxon>
        <taxon>Basidiomycota</taxon>
        <taxon>Agaricomycotina</taxon>
        <taxon>Agaricomycetes</taxon>
        <taxon>Polyporales</taxon>
        <taxon>Polyporaceae</taxon>
        <taxon>Ganoderma</taxon>
    </lineage>
</organism>
<dbReference type="EMBL" id="AYKW01000068">
    <property type="protein sequence ID" value="PIL23651.1"/>
    <property type="molecule type" value="Genomic_DNA"/>
</dbReference>
<evidence type="ECO:0000256" key="4">
    <source>
        <dbReference type="ARBA" id="ARBA00022989"/>
    </source>
</evidence>
<gene>
    <name evidence="7" type="ORF">GSI_14964</name>
</gene>
<feature type="transmembrane region" description="Helical" evidence="6">
    <location>
        <begin position="217"/>
        <end position="240"/>
    </location>
</feature>
<dbReference type="AlphaFoldDB" id="A0A2G8RQ79"/>
<feature type="transmembrane region" description="Helical" evidence="6">
    <location>
        <begin position="252"/>
        <end position="271"/>
    </location>
</feature>
<comment type="similarity">
    <text evidence="2">Belongs to the purine-cytosine permease (2.A.39) family.</text>
</comment>
<comment type="subcellular location">
    <subcellularLocation>
        <location evidence="1">Membrane</location>
        <topology evidence="1">Multi-pass membrane protein</topology>
    </subcellularLocation>
</comment>
<dbReference type="InterPro" id="IPR001248">
    <property type="entry name" value="Pur-cyt_permease"/>
</dbReference>
<dbReference type="OrthoDB" id="2018619at2759"/>
<sequence length="324" mass="35269">MSDTLSGSMLAWAIVGSINSAMGNWSTFIANMPDFARYATDPVATMWTHIVFVPFPAAIGGMIGILGTSCLQKAWGVTLWNQWDVYDAILDHSWTGPARLGVFLLAFSSALFNFGVILGANLLPFASDATTLFPAYFNLTRGMWFCCIISLALMPWKILASASGFLAFLEGYGIFMGPTAAIMITDYWIVHKGNIYIDDAYTSEPGSRYMYFHGINLNAAFAYISGMMIPFVGFLGTFGLPVPLAASRCDEIGWYVSAMVAGVVYVVLCRLHPLENVDRSISWEALASGTLAGRVQRGDGSVMRAVPDDDKETMIEEVVLEVTG</sequence>
<feature type="transmembrane region" description="Helical" evidence="6">
    <location>
        <begin position="142"/>
        <end position="169"/>
    </location>
</feature>
<dbReference type="GO" id="GO:0015205">
    <property type="term" value="F:nucleobase transmembrane transporter activity"/>
    <property type="evidence" value="ECO:0007669"/>
    <property type="project" value="TreeGrafter"/>
</dbReference>
<dbReference type="GO" id="GO:0005886">
    <property type="term" value="C:plasma membrane"/>
    <property type="evidence" value="ECO:0007669"/>
    <property type="project" value="TreeGrafter"/>
</dbReference>
<dbReference type="Proteomes" id="UP000230002">
    <property type="component" value="Unassembled WGS sequence"/>
</dbReference>
<keyword evidence="3 6" id="KW-0812">Transmembrane</keyword>
<name>A0A2G8RQ79_9APHY</name>
<evidence type="ECO:0000256" key="6">
    <source>
        <dbReference type="SAM" id="Phobius"/>
    </source>
</evidence>
<dbReference type="Gene3D" id="1.10.4160.10">
    <property type="entry name" value="Hydantoin permease"/>
    <property type="match status" value="1"/>
</dbReference>
<feature type="transmembrane region" description="Helical" evidence="6">
    <location>
        <begin position="47"/>
        <end position="66"/>
    </location>
</feature>
<evidence type="ECO:0000256" key="3">
    <source>
        <dbReference type="ARBA" id="ARBA00022692"/>
    </source>
</evidence>
<feature type="transmembrane region" description="Helical" evidence="6">
    <location>
        <begin position="100"/>
        <end position="122"/>
    </location>
</feature>
<comment type="caution">
    <text evidence="7">The sequence shown here is derived from an EMBL/GenBank/DDBJ whole genome shotgun (WGS) entry which is preliminary data.</text>
</comment>
<accession>A0A2G8RQ79</accession>
<evidence type="ECO:0000256" key="1">
    <source>
        <dbReference type="ARBA" id="ARBA00004141"/>
    </source>
</evidence>
<keyword evidence="8" id="KW-1185">Reference proteome</keyword>
<dbReference type="InterPro" id="IPR045225">
    <property type="entry name" value="Uracil/uridine/allantoin_perm"/>
</dbReference>
<protein>
    <submittedName>
        <fullName evidence="7">Transporter</fullName>
    </submittedName>
</protein>
<evidence type="ECO:0000313" key="7">
    <source>
        <dbReference type="EMBL" id="PIL23651.1"/>
    </source>
</evidence>